<keyword evidence="3" id="KW-1185">Reference proteome</keyword>
<name>A0A182SFE7_9DIPT</name>
<reference evidence="2" key="2">
    <citation type="submission" date="2020-05" db="UniProtKB">
        <authorList>
            <consortium name="EnsemblMetazoa"/>
        </authorList>
    </citation>
    <scope>IDENTIFICATION</scope>
    <source>
        <strain evidence="2">maculatus3</strain>
    </source>
</reference>
<feature type="compositionally biased region" description="Polar residues" evidence="1">
    <location>
        <begin position="1"/>
        <end position="10"/>
    </location>
</feature>
<reference evidence="3" key="1">
    <citation type="submission" date="2013-09" db="EMBL/GenBank/DDBJ databases">
        <title>The Genome Sequence of Anopheles maculatus species B.</title>
        <authorList>
            <consortium name="The Broad Institute Genomics Platform"/>
            <person name="Neafsey D.E."/>
            <person name="Besansky N."/>
            <person name="Howell P."/>
            <person name="Walton C."/>
            <person name="Young S.K."/>
            <person name="Zeng Q."/>
            <person name="Gargeya S."/>
            <person name="Fitzgerald M."/>
            <person name="Haas B."/>
            <person name="Abouelleil A."/>
            <person name="Allen A.W."/>
            <person name="Alvarado L."/>
            <person name="Arachchi H.M."/>
            <person name="Berlin A.M."/>
            <person name="Chapman S.B."/>
            <person name="Gainer-Dewar J."/>
            <person name="Goldberg J."/>
            <person name="Griggs A."/>
            <person name="Gujja S."/>
            <person name="Hansen M."/>
            <person name="Howarth C."/>
            <person name="Imamovic A."/>
            <person name="Ireland A."/>
            <person name="Larimer J."/>
            <person name="McCowan C."/>
            <person name="Murphy C."/>
            <person name="Pearson M."/>
            <person name="Poon T.W."/>
            <person name="Priest M."/>
            <person name="Roberts A."/>
            <person name="Saif S."/>
            <person name="Shea T."/>
            <person name="Sisk P."/>
            <person name="Sykes S."/>
            <person name="Wortman J."/>
            <person name="Nusbaum C."/>
            <person name="Birren B."/>
        </authorList>
    </citation>
    <scope>NUCLEOTIDE SEQUENCE [LARGE SCALE GENOMIC DNA]</scope>
    <source>
        <strain evidence="3">maculatus3</strain>
    </source>
</reference>
<dbReference type="EnsemblMetazoa" id="AMAM005709-RA">
    <property type="protein sequence ID" value="AMAM005709-PA"/>
    <property type="gene ID" value="AMAM005709"/>
</dbReference>
<feature type="compositionally biased region" description="Polar residues" evidence="1">
    <location>
        <begin position="72"/>
        <end position="82"/>
    </location>
</feature>
<evidence type="ECO:0000313" key="3">
    <source>
        <dbReference type="Proteomes" id="UP000075901"/>
    </source>
</evidence>
<proteinExistence type="predicted"/>
<organism evidence="2 3">
    <name type="scientific">Anopheles maculatus</name>
    <dbReference type="NCBI Taxonomy" id="74869"/>
    <lineage>
        <taxon>Eukaryota</taxon>
        <taxon>Metazoa</taxon>
        <taxon>Ecdysozoa</taxon>
        <taxon>Arthropoda</taxon>
        <taxon>Hexapoda</taxon>
        <taxon>Insecta</taxon>
        <taxon>Pterygota</taxon>
        <taxon>Neoptera</taxon>
        <taxon>Endopterygota</taxon>
        <taxon>Diptera</taxon>
        <taxon>Nematocera</taxon>
        <taxon>Culicoidea</taxon>
        <taxon>Culicidae</taxon>
        <taxon>Anophelinae</taxon>
        <taxon>Anopheles</taxon>
        <taxon>Anopheles maculatus group</taxon>
    </lineage>
</organism>
<protein>
    <submittedName>
        <fullName evidence="2">Uncharacterized protein</fullName>
    </submittedName>
</protein>
<evidence type="ECO:0000313" key="2">
    <source>
        <dbReference type="EnsemblMetazoa" id="AMAM005709-PA"/>
    </source>
</evidence>
<sequence length="166" mass="17722">MANQTNQSLKSNNPSSVPPSPALTPSSATSTEPVTKDSSINRSARYDRSQPVASRPASLPMVSAYSGVSPGTAMSSRPSRSATRPVGVGSNPFTSQTAGMRVFKKCKSATFQIDGHTYTIGLPRMELIRRVREIVPFAHGKLTKCVVKKTVRRSSSCCRSKGCTEG</sequence>
<evidence type="ECO:0000256" key="1">
    <source>
        <dbReference type="SAM" id="MobiDB-lite"/>
    </source>
</evidence>
<feature type="compositionally biased region" description="Low complexity" evidence="1">
    <location>
        <begin position="23"/>
        <end position="33"/>
    </location>
</feature>
<accession>A0A182SFE7</accession>
<dbReference type="Proteomes" id="UP000075901">
    <property type="component" value="Unassembled WGS sequence"/>
</dbReference>
<dbReference type="VEuPathDB" id="VectorBase:AMAM005709"/>
<dbReference type="AlphaFoldDB" id="A0A182SFE7"/>
<feature type="region of interest" description="Disordered" evidence="1">
    <location>
        <begin position="1"/>
        <end position="93"/>
    </location>
</feature>